<dbReference type="OrthoDB" id="695770at2759"/>
<dbReference type="SUPFAM" id="SSF52540">
    <property type="entry name" value="P-loop containing nucleoside triphosphate hydrolases"/>
    <property type="match status" value="1"/>
</dbReference>
<dbReference type="EMBL" id="JAGGNH010000097">
    <property type="protein sequence ID" value="KAJ0960218.1"/>
    <property type="molecule type" value="Genomic_DNA"/>
</dbReference>
<dbReference type="PANTHER" id="PTHR36766">
    <property type="entry name" value="PLANT BROAD-SPECTRUM MILDEW RESISTANCE PROTEIN RPW8"/>
    <property type="match status" value="1"/>
</dbReference>
<dbReference type="PANTHER" id="PTHR36766:SF40">
    <property type="entry name" value="DISEASE RESISTANCE PROTEIN RGA3"/>
    <property type="match status" value="1"/>
</dbReference>
<feature type="domain" description="NB-ARC" evidence="1">
    <location>
        <begin position="63"/>
        <end position="171"/>
    </location>
</feature>
<keyword evidence="3" id="KW-1185">Reference proteome</keyword>
<dbReference type="AlphaFoldDB" id="A0A9D5BT36"/>
<dbReference type="Proteomes" id="UP001085076">
    <property type="component" value="Unassembled WGS sequence"/>
</dbReference>
<reference evidence="2 3" key="1">
    <citation type="journal article" date="2022" name="Hortic Res">
        <title>The genome of Dioscorea zingiberensis sheds light on the biosynthesis, origin and evolution of the medicinally important diosgenin saponins.</title>
        <authorList>
            <person name="Li Y."/>
            <person name="Tan C."/>
            <person name="Li Z."/>
            <person name="Guo J."/>
            <person name="Li S."/>
            <person name="Chen X."/>
            <person name="Wang C."/>
            <person name="Dai X."/>
            <person name="Yang H."/>
            <person name="Song W."/>
            <person name="Hou L."/>
            <person name="Xu J."/>
            <person name="Tong Z."/>
            <person name="Xu A."/>
            <person name="Yuan X."/>
            <person name="Wang W."/>
            <person name="Yang Q."/>
            <person name="Chen L."/>
            <person name="Sun Z."/>
            <person name="Wang K."/>
            <person name="Pan B."/>
            <person name="Chen J."/>
            <person name="Bao Y."/>
            <person name="Liu F."/>
            <person name="Qi X."/>
            <person name="Gang D.R."/>
            <person name="Wen J."/>
            <person name="Li J."/>
        </authorList>
    </citation>
    <scope>NUCLEOTIDE SEQUENCE [LARGE SCALE GENOMIC DNA]</scope>
    <source>
        <strain evidence="2">Dzin_1.0</strain>
    </source>
</reference>
<protein>
    <recommendedName>
        <fullName evidence="1">NB-ARC domain-containing protein</fullName>
    </recommendedName>
</protein>
<sequence length="175" mass="19520">MQVKLDELVTELESYSTTEIIQSRGPKEKTIPNSTSLVDKSCVFGRDEDMYKIKKLTFSVQGEERNFSVISIVGMGGIGKTTLAQLFYNDADVHKKFDLKLWVSVSLDYGLDMITKSILESATGGKGSQLSSSDSVQVELQKTLKGKRFLLVLDGICNDNLSDWDRLQVVFYGCK</sequence>
<proteinExistence type="predicted"/>
<comment type="caution">
    <text evidence="2">The sequence shown here is derived from an EMBL/GenBank/DDBJ whole genome shotgun (WGS) entry which is preliminary data.</text>
</comment>
<evidence type="ECO:0000313" key="3">
    <source>
        <dbReference type="Proteomes" id="UP001085076"/>
    </source>
</evidence>
<evidence type="ECO:0000259" key="1">
    <source>
        <dbReference type="Pfam" id="PF00931"/>
    </source>
</evidence>
<dbReference type="InterPro" id="IPR027417">
    <property type="entry name" value="P-loop_NTPase"/>
</dbReference>
<dbReference type="InterPro" id="IPR002182">
    <property type="entry name" value="NB-ARC"/>
</dbReference>
<dbReference type="GO" id="GO:0043531">
    <property type="term" value="F:ADP binding"/>
    <property type="evidence" value="ECO:0007669"/>
    <property type="project" value="InterPro"/>
</dbReference>
<dbReference type="PRINTS" id="PR00364">
    <property type="entry name" value="DISEASERSIST"/>
</dbReference>
<gene>
    <name evidence="2" type="ORF">J5N97_001961</name>
</gene>
<dbReference type="Pfam" id="PF00931">
    <property type="entry name" value="NB-ARC"/>
    <property type="match status" value="1"/>
</dbReference>
<dbReference type="Gene3D" id="3.40.50.300">
    <property type="entry name" value="P-loop containing nucleotide triphosphate hydrolases"/>
    <property type="match status" value="1"/>
</dbReference>
<organism evidence="2 3">
    <name type="scientific">Dioscorea zingiberensis</name>
    <dbReference type="NCBI Taxonomy" id="325984"/>
    <lineage>
        <taxon>Eukaryota</taxon>
        <taxon>Viridiplantae</taxon>
        <taxon>Streptophyta</taxon>
        <taxon>Embryophyta</taxon>
        <taxon>Tracheophyta</taxon>
        <taxon>Spermatophyta</taxon>
        <taxon>Magnoliopsida</taxon>
        <taxon>Liliopsida</taxon>
        <taxon>Dioscoreales</taxon>
        <taxon>Dioscoreaceae</taxon>
        <taxon>Dioscorea</taxon>
    </lineage>
</organism>
<evidence type="ECO:0000313" key="2">
    <source>
        <dbReference type="EMBL" id="KAJ0960218.1"/>
    </source>
</evidence>
<accession>A0A9D5BT36</accession>
<name>A0A9D5BT36_9LILI</name>